<evidence type="ECO:0000313" key="8">
    <source>
        <dbReference type="EMBL" id="QFU98747.1"/>
    </source>
</evidence>
<feature type="domain" description="PIN" evidence="7">
    <location>
        <begin position="3"/>
        <end position="119"/>
    </location>
</feature>
<dbReference type="OrthoDB" id="1525146at2"/>
<name>A0A5P9QBD7_9MICO</name>
<evidence type="ECO:0000313" key="9">
    <source>
        <dbReference type="Proteomes" id="UP000326702"/>
    </source>
</evidence>
<reference evidence="8 9" key="1">
    <citation type="submission" date="2019-10" db="EMBL/GenBank/DDBJ databases">
        <title>Genome sequence of Luteimicrobium xylanilyticum HY-24.</title>
        <authorList>
            <person name="Kim D.Y."/>
            <person name="Park H.-Y."/>
        </authorList>
    </citation>
    <scope>NUCLEOTIDE SEQUENCE [LARGE SCALE GENOMIC DNA]</scope>
    <source>
        <strain evidence="8 9">HY-24</strain>
    </source>
</reference>
<evidence type="ECO:0000256" key="1">
    <source>
        <dbReference type="ARBA" id="ARBA00022649"/>
    </source>
</evidence>
<dbReference type="GO" id="GO:0000287">
    <property type="term" value="F:magnesium ion binding"/>
    <property type="evidence" value="ECO:0007669"/>
    <property type="project" value="UniProtKB-UniRule"/>
</dbReference>
<proteinExistence type="inferred from homology"/>
<dbReference type="InterPro" id="IPR022907">
    <property type="entry name" value="VapC_family"/>
</dbReference>
<dbReference type="HAMAP" id="MF_00265">
    <property type="entry name" value="VapC_Nob1"/>
    <property type="match status" value="1"/>
</dbReference>
<keyword evidence="4 6" id="KW-0378">Hydrolase</keyword>
<dbReference type="GO" id="GO:0016787">
    <property type="term" value="F:hydrolase activity"/>
    <property type="evidence" value="ECO:0007669"/>
    <property type="project" value="UniProtKB-KW"/>
</dbReference>
<evidence type="ECO:0000256" key="5">
    <source>
        <dbReference type="ARBA" id="ARBA00022842"/>
    </source>
</evidence>
<protein>
    <recommendedName>
        <fullName evidence="6">Ribonuclease VapC</fullName>
        <shortName evidence="6">RNase VapC</shortName>
        <ecNumber evidence="6">3.1.-.-</ecNumber>
    </recommendedName>
    <alternativeName>
        <fullName evidence="6">Toxin VapC</fullName>
    </alternativeName>
</protein>
<dbReference type="KEGG" id="lxl:KDY119_02266"/>
<keyword evidence="1 6" id="KW-1277">Toxin-antitoxin system</keyword>
<evidence type="ECO:0000256" key="2">
    <source>
        <dbReference type="ARBA" id="ARBA00022722"/>
    </source>
</evidence>
<keyword evidence="5 6" id="KW-0460">Magnesium</keyword>
<dbReference type="RefSeq" id="WP_036949564.1">
    <property type="nucleotide sequence ID" value="NZ_BAABIH010000017.1"/>
</dbReference>
<comment type="cofactor">
    <cofactor evidence="6">
        <name>Mg(2+)</name>
        <dbReference type="ChEBI" id="CHEBI:18420"/>
    </cofactor>
</comment>
<evidence type="ECO:0000256" key="4">
    <source>
        <dbReference type="ARBA" id="ARBA00022801"/>
    </source>
</evidence>
<accession>A0A5P9QBD7</accession>
<dbReference type="InterPro" id="IPR002716">
    <property type="entry name" value="PIN_dom"/>
</dbReference>
<dbReference type="EC" id="3.1.-.-" evidence="6"/>
<dbReference type="Proteomes" id="UP000326702">
    <property type="component" value="Chromosome"/>
</dbReference>
<sequence>MSVYVDTSAIVKLVVQERESRALTQWLTEAAPVVTSDLTRTELARAVRRVDTALAVRAQQVLDAFVVLGLTATVCDSAGRLGPTTLRSLDAIHLASALQLGDELDALVTYDERLAAAAEAYGVVVVAPGVPHRQR</sequence>
<feature type="binding site" evidence="6">
    <location>
        <position position="90"/>
    </location>
    <ligand>
        <name>Mg(2+)</name>
        <dbReference type="ChEBI" id="CHEBI:18420"/>
    </ligand>
</feature>
<dbReference type="GO" id="GO:0090729">
    <property type="term" value="F:toxin activity"/>
    <property type="evidence" value="ECO:0007669"/>
    <property type="project" value="UniProtKB-KW"/>
</dbReference>
<keyword evidence="3 6" id="KW-0479">Metal-binding</keyword>
<organism evidence="8 9">
    <name type="scientific">Luteimicrobium xylanilyticum</name>
    <dbReference type="NCBI Taxonomy" id="1133546"/>
    <lineage>
        <taxon>Bacteria</taxon>
        <taxon>Bacillati</taxon>
        <taxon>Actinomycetota</taxon>
        <taxon>Actinomycetes</taxon>
        <taxon>Micrococcales</taxon>
        <taxon>Luteimicrobium</taxon>
    </lineage>
</organism>
<keyword evidence="2 6" id="KW-0540">Nuclease</keyword>
<evidence type="ECO:0000256" key="3">
    <source>
        <dbReference type="ARBA" id="ARBA00022723"/>
    </source>
</evidence>
<comment type="similarity">
    <text evidence="6">Belongs to the PINc/VapC protein family.</text>
</comment>
<dbReference type="CDD" id="cd09874">
    <property type="entry name" value="PIN_MT3492-like"/>
    <property type="match status" value="1"/>
</dbReference>
<comment type="function">
    <text evidence="6">Toxic component of a toxin-antitoxin (TA) system. An RNase.</text>
</comment>
<dbReference type="AlphaFoldDB" id="A0A5P9QBD7"/>
<evidence type="ECO:0000256" key="6">
    <source>
        <dbReference type="HAMAP-Rule" id="MF_00265"/>
    </source>
</evidence>
<dbReference type="GO" id="GO:0004540">
    <property type="term" value="F:RNA nuclease activity"/>
    <property type="evidence" value="ECO:0007669"/>
    <property type="project" value="InterPro"/>
</dbReference>
<keyword evidence="6" id="KW-0800">Toxin</keyword>
<feature type="binding site" evidence="6">
    <location>
        <position position="6"/>
    </location>
    <ligand>
        <name>Mg(2+)</name>
        <dbReference type="ChEBI" id="CHEBI:18420"/>
    </ligand>
</feature>
<dbReference type="Gene3D" id="3.40.50.1010">
    <property type="entry name" value="5'-nuclease"/>
    <property type="match status" value="1"/>
</dbReference>
<gene>
    <name evidence="6" type="primary">vapC</name>
    <name evidence="8" type="ORF">KDY119_02266</name>
</gene>
<evidence type="ECO:0000259" key="7">
    <source>
        <dbReference type="Pfam" id="PF01850"/>
    </source>
</evidence>
<dbReference type="Pfam" id="PF01850">
    <property type="entry name" value="PIN"/>
    <property type="match status" value="1"/>
</dbReference>
<keyword evidence="9" id="KW-1185">Reference proteome</keyword>
<dbReference type="InterPro" id="IPR029060">
    <property type="entry name" value="PIN-like_dom_sf"/>
</dbReference>
<dbReference type="EMBL" id="CP045529">
    <property type="protein sequence ID" value="QFU98747.1"/>
    <property type="molecule type" value="Genomic_DNA"/>
</dbReference>
<dbReference type="SUPFAM" id="SSF88723">
    <property type="entry name" value="PIN domain-like"/>
    <property type="match status" value="1"/>
</dbReference>